<organism evidence="1 2">
    <name type="scientific">Blautia obeum</name>
    <dbReference type="NCBI Taxonomy" id="40520"/>
    <lineage>
        <taxon>Bacteria</taxon>
        <taxon>Bacillati</taxon>
        <taxon>Bacillota</taxon>
        <taxon>Clostridia</taxon>
        <taxon>Lachnospirales</taxon>
        <taxon>Lachnospiraceae</taxon>
        <taxon>Blautia</taxon>
    </lineage>
</organism>
<name>A0A174ADN4_9FIRM</name>
<dbReference type="Proteomes" id="UP000095447">
    <property type="component" value="Unassembled WGS sequence"/>
</dbReference>
<protein>
    <submittedName>
        <fullName evidence="1">Uncharacterized protein</fullName>
    </submittedName>
</protein>
<sequence length="74" mass="8219">MLKISETRNVSGQVMIGEGENSKQVAYLNASVSKDGNVNINKSIQDSEAFKTNKEAVLKDFTEFETYVYGIIPE</sequence>
<dbReference type="RefSeq" id="WP_055053266.1">
    <property type="nucleotide sequence ID" value="NZ_CYZA01000006.1"/>
</dbReference>
<reference evidence="1 2" key="1">
    <citation type="submission" date="2015-09" db="EMBL/GenBank/DDBJ databases">
        <authorList>
            <consortium name="Pathogen Informatics"/>
        </authorList>
    </citation>
    <scope>NUCLEOTIDE SEQUENCE [LARGE SCALE GENOMIC DNA]</scope>
    <source>
        <strain evidence="1 2">2789STDY5608838</strain>
    </source>
</reference>
<evidence type="ECO:0000313" key="2">
    <source>
        <dbReference type="Proteomes" id="UP000095447"/>
    </source>
</evidence>
<proteinExistence type="predicted"/>
<accession>A0A174ADN4</accession>
<gene>
    <name evidence="1" type="ORF">ERS852395_01529</name>
</gene>
<dbReference type="EMBL" id="CYZA01000006">
    <property type="protein sequence ID" value="CUN85595.1"/>
    <property type="molecule type" value="Genomic_DNA"/>
</dbReference>
<evidence type="ECO:0000313" key="1">
    <source>
        <dbReference type="EMBL" id="CUN85595.1"/>
    </source>
</evidence>
<dbReference type="AlphaFoldDB" id="A0A174ADN4"/>